<dbReference type="Pfam" id="PF13947">
    <property type="entry name" value="GUB_WAK_bind"/>
    <property type="match status" value="1"/>
</dbReference>
<evidence type="ECO:0000256" key="15">
    <source>
        <dbReference type="PROSITE-ProRule" id="PRU10141"/>
    </source>
</evidence>
<evidence type="ECO:0000256" key="7">
    <source>
        <dbReference type="ARBA" id="ARBA00022741"/>
    </source>
</evidence>
<dbReference type="PANTHER" id="PTHR27009">
    <property type="entry name" value="RUST RESISTANCE KINASE LR10-RELATED"/>
    <property type="match status" value="1"/>
</dbReference>
<dbReference type="EC" id="2.7.11.1" evidence="2"/>
<dbReference type="AlphaFoldDB" id="A0ABD2SQK4"/>
<keyword evidence="9 15" id="KW-0067">ATP-binding</keyword>
<dbReference type="InterPro" id="IPR011009">
    <property type="entry name" value="Kinase-like_dom_sf"/>
</dbReference>
<dbReference type="InterPro" id="IPR008271">
    <property type="entry name" value="Ser/Thr_kinase_AS"/>
</dbReference>
<keyword evidence="10 16" id="KW-1133">Transmembrane helix</keyword>
<dbReference type="InterPro" id="IPR045874">
    <property type="entry name" value="LRK10/LRL21-25-like"/>
</dbReference>
<keyword evidence="5 16" id="KW-0812">Transmembrane</keyword>
<gene>
    <name evidence="19" type="ORF">AABB24_024895</name>
</gene>
<evidence type="ECO:0000256" key="14">
    <source>
        <dbReference type="ARBA" id="ARBA00048679"/>
    </source>
</evidence>
<evidence type="ECO:0000256" key="11">
    <source>
        <dbReference type="ARBA" id="ARBA00023136"/>
    </source>
</evidence>
<feature type="signal peptide" evidence="17">
    <location>
        <begin position="1"/>
        <end position="25"/>
    </location>
</feature>
<dbReference type="InterPro" id="IPR017441">
    <property type="entry name" value="Protein_kinase_ATP_BS"/>
</dbReference>
<evidence type="ECO:0000256" key="17">
    <source>
        <dbReference type="SAM" id="SignalP"/>
    </source>
</evidence>
<dbReference type="EMBL" id="JBJKTR010000014">
    <property type="protein sequence ID" value="KAL3346183.1"/>
    <property type="molecule type" value="Genomic_DNA"/>
</dbReference>
<keyword evidence="11 16" id="KW-0472">Membrane</keyword>
<evidence type="ECO:0000256" key="9">
    <source>
        <dbReference type="ARBA" id="ARBA00022840"/>
    </source>
</evidence>
<dbReference type="FunFam" id="1.10.510.10:FF:000590">
    <property type="entry name" value="PR5-like receptor kinase"/>
    <property type="match status" value="1"/>
</dbReference>
<dbReference type="Gene3D" id="1.10.510.10">
    <property type="entry name" value="Transferase(Phosphotransferase) domain 1"/>
    <property type="match status" value="1"/>
</dbReference>
<name>A0ABD2SQK4_9SOLN</name>
<dbReference type="GO" id="GO:0005524">
    <property type="term" value="F:ATP binding"/>
    <property type="evidence" value="ECO:0007669"/>
    <property type="project" value="UniProtKB-UniRule"/>
</dbReference>
<dbReference type="PROSITE" id="PS00108">
    <property type="entry name" value="PROTEIN_KINASE_ST"/>
    <property type="match status" value="1"/>
</dbReference>
<comment type="subcellular location">
    <subcellularLocation>
        <location evidence="1">Membrane</location>
        <topology evidence="1">Single-pass type I membrane protein</topology>
    </subcellularLocation>
</comment>
<dbReference type="FunFam" id="3.30.200.20:FF:000178">
    <property type="entry name" value="serine/threonine-protein kinase PBS1-like"/>
    <property type="match status" value="1"/>
</dbReference>
<dbReference type="GO" id="GO:0004674">
    <property type="term" value="F:protein serine/threonine kinase activity"/>
    <property type="evidence" value="ECO:0007669"/>
    <property type="project" value="UniProtKB-KW"/>
</dbReference>
<evidence type="ECO:0000256" key="13">
    <source>
        <dbReference type="ARBA" id="ARBA00047899"/>
    </source>
</evidence>
<keyword evidence="20" id="KW-1185">Reference proteome</keyword>
<evidence type="ECO:0000256" key="1">
    <source>
        <dbReference type="ARBA" id="ARBA00004479"/>
    </source>
</evidence>
<dbReference type="PROSITE" id="PS50011">
    <property type="entry name" value="PROTEIN_KINASE_DOM"/>
    <property type="match status" value="1"/>
</dbReference>
<sequence length="657" mass="72443">MISDLHSTVILFIILCFLHMPITLGQDDERYRSCGELFRCGSMDIVYPFWGGRKPEYCGHPSFEIKCESNIPKIAIESISYEVIDINAPNRIVTLARDDLLSSICLDNPANASFHLNTFSYVSSDLNITLYFGCTVRPGLQLPPSSPNIFICNNNSNIFGIYTLIDVPYNLSLVTCQEEIIARVNQRSAVALASPTASVEVLRRAIAGGFSVNWTAGIDYKCQHCESSDGRCGSNPDSGDFACYCANGTHPTGCNDGPSYLPSSVTIPTAVIVAAVCIAGLAIISVPIIYCLRSRGSSCKPLICWKIESQDHKIEEFMRNYGSHAPKLYSYSDLKKITSSFSHKIGKGGFGQVYKGKLPDGRAVAVKVLTETNGDGEEYINEVASISRTSHVNIVGLLGFCYQRNRRALIYEYVSNGSLDKFLNSGSSSTTCSLEWTTLYSIAVGTARGLEYLHRGCNTRIVHFDIKPHNILLDEAFCPKISDFGLSRLCERKESIRSMLGARGTAGYIAPEVFSRAFGNASHKSDVYSYGMLVLEMVGVRNNVNMSQTSEVYFPNWIYEHLELGKNLSLRGIMNKEDEELARKMIIVGLWCIQTKPSDRPAIEKAVEMLEGSLHSLQVPPKPVLFSPTRSIPESFTSTSTTTLERRSISGVNIASE</sequence>
<feature type="chain" id="PRO_5044801793" description="non-specific serine/threonine protein kinase" evidence="17">
    <location>
        <begin position="26"/>
        <end position="657"/>
    </location>
</feature>
<dbReference type="Proteomes" id="UP001627284">
    <property type="component" value="Unassembled WGS sequence"/>
</dbReference>
<organism evidence="19 20">
    <name type="scientific">Solanum stoloniferum</name>
    <dbReference type="NCBI Taxonomy" id="62892"/>
    <lineage>
        <taxon>Eukaryota</taxon>
        <taxon>Viridiplantae</taxon>
        <taxon>Streptophyta</taxon>
        <taxon>Embryophyta</taxon>
        <taxon>Tracheophyta</taxon>
        <taxon>Spermatophyta</taxon>
        <taxon>Magnoliopsida</taxon>
        <taxon>eudicotyledons</taxon>
        <taxon>Gunneridae</taxon>
        <taxon>Pentapetalae</taxon>
        <taxon>asterids</taxon>
        <taxon>lamiids</taxon>
        <taxon>Solanales</taxon>
        <taxon>Solanaceae</taxon>
        <taxon>Solanoideae</taxon>
        <taxon>Solaneae</taxon>
        <taxon>Solanum</taxon>
    </lineage>
</organism>
<evidence type="ECO:0000256" key="3">
    <source>
        <dbReference type="ARBA" id="ARBA00022527"/>
    </source>
</evidence>
<accession>A0ABD2SQK4</accession>
<protein>
    <recommendedName>
        <fullName evidence="2">non-specific serine/threonine protein kinase</fullName>
        <ecNumber evidence="2">2.7.11.1</ecNumber>
    </recommendedName>
</protein>
<feature type="binding site" evidence="15">
    <location>
        <position position="367"/>
    </location>
    <ligand>
        <name>ATP</name>
        <dbReference type="ChEBI" id="CHEBI:30616"/>
    </ligand>
</feature>
<evidence type="ECO:0000256" key="8">
    <source>
        <dbReference type="ARBA" id="ARBA00022777"/>
    </source>
</evidence>
<keyword evidence="6 17" id="KW-0732">Signal</keyword>
<evidence type="ECO:0000256" key="16">
    <source>
        <dbReference type="SAM" id="Phobius"/>
    </source>
</evidence>
<keyword evidence="7 15" id="KW-0547">Nucleotide-binding</keyword>
<evidence type="ECO:0000256" key="10">
    <source>
        <dbReference type="ARBA" id="ARBA00022989"/>
    </source>
</evidence>
<dbReference type="InterPro" id="IPR025287">
    <property type="entry name" value="WAK_GUB"/>
</dbReference>
<dbReference type="PROSITE" id="PS00107">
    <property type="entry name" value="PROTEIN_KINASE_ATP"/>
    <property type="match status" value="1"/>
</dbReference>
<comment type="catalytic activity">
    <reaction evidence="13">
        <text>L-threonyl-[protein] + ATP = O-phospho-L-threonyl-[protein] + ADP + H(+)</text>
        <dbReference type="Rhea" id="RHEA:46608"/>
        <dbReference type="Rhea" id="RHEA-COMP:11060"/>
        <dbReference type="Rhea" id="RHEA-COMP:11605"/>
        <dbReference type="ChEBI" id="CHEBI:15378"/>
        <dbReference type="ChEBI" id="CHEBI:30013"/>
        <dbReference type="ChEBI" id="CHEBI:30616"/>
        <dbReference type="ChEBI" id="CHEBI:61977"/>
        <dbReference type="ChEBI" id="CHEBI:456216"/>
        <dbReference type="EC" id="2.7.11.1"/>
    </reaction>
</comment>
<feature type="domain" description="Protein kinase" evidence="18">
    <location>
        <begin position="339"/>
        <end position="618"/>
    </location>
</feature>
<reference evidence="19 20" key="1">
    <citation type="submission" date="2024-05" db="EMBL/GenBank/DDBJ databases">
        <title>De novo assembly of an allotetraploid wild potato.</title>
        <authorList>
            <person name="Hosaka A.J."/>
        </authorList>
    </citation>
    <scope>NUCLEOTIDE SEQUENCE [LARGE SCALE GENOMIC DNA]</scope>
    <source>
        <tissue evidence="19">Young leaves</tissue>
    </source>
</reference>
<dbReference type="SUPFAM" id="SSF56112">
    <property type="entry name" value="Protein kinase-like (PK-like)"/>
    <property type="match status" value="1"/>
</dbReference>
<dbReference type="Gene3D" id="3.30.200.20">
    <property type="entry name" value="Phosphorylase Kinase, domain 1"/>
    <property type="match status" value="1"/>
</dbReference>
<feature type="transmembrane region" description="Helical" evidence="16">
    <location>
        <begin position="270"/>
        <end position="292"/>
    </location>
</feature>
<evidence type="ECO:0000256" key="6">
    <source>
        <dbReference type="ARBA" id="ARBA00022729"/>
    </source>
</evidence>
<proteinExistence type="predicted"/>
<evidence type="ECO:0000256" key="12">
    <source>
        <dbReference type="ARBA" id="ARBA00023180"/>
    </source>
</evidence>
<evidence type="ECO:0000256" key="4">
    <source>
        <dbReference type="ARBA" id="ARBA00022679"/>
    </source>
</evidence>
<keyword evidence="4" id="KW-0808">Transferase</keyword>
<dbReference type="InterPro" id="IPR000719">
    <property type="entry name" value="Prot_kinase_dom"/>
</dbReference>
<comment type="caution">
    <text evidence="19">The sequence shown here is derived from an EMBL/GenBank/DDBJ whole genome shotgun (WGS) entry which is preliminary data.</text>
</comment>
<dbReference type="Pfam" id="PF14380">
    <property type="entry name" value="WAK_assoc"/>
    <property type="match status" value="1"/>
</dbReference>
<evidence type="ECO:0000313" key="19">
    <source>
        <dbReference type="EMBL" id="KAL3346183.1"/>
    </source>
</evidence>
<comment type="catalytic activity">
    <reaction evidence="14">
        <text>L-seryl-[protein] + ATP = O-phospho-L-seryl-[protein] + ADP + H(+)</text>
        <dbReference type="Rhea" id="RHEA:17989"/>
        <dbReference type="Rhea" id="RHEA-COMP:9863"/>
        <dbReference type="Rhea" id="RHEA-COMP:11604"/>
        <dbReference type="ChEBI" id="CHEBI:15378"/>
        <dbReference type="ChEBI" id="CHEBI:29999"/>
        <dbReference type="ChEBI" id="CHEBI:30616"/>
        <dbReference type="ChEBI" id="CHEBI:83421"/>
        <dbReference type="ChEBI" id="CHEBI:456216"/>
        <dbReference type="EC" id="2.7.11.1"/>
    </reaction>
</comment>
<evidence type="ECO:0000259" key="18">
    <source>
        <dbReference type="PROSITE" id="PS50011"/>
    </source>
</evidence>
<keyword evidence="12" id="KW-0325">Glycoprotein</keyword>
<dbReference type="GO" id="GO:0016020">
    <property type="term" value="C:membrane"/>
    <property type="evidence" value="ECO:0007669"/>
    <property type="project" value="UniProtKB-SubCell"/>
</dbReference>
<evidence type="ECO:0000313" key="20">
    <source>
        <dbReference type="Proteomes" id="UP001627284"/>
    </source>
</evidence>
<evidence type="ECO:0000256" key="5">
    <source>
        <dbReference type="ARBA" id="ARBA00022692"/>
    </source>
</evidence>
<dbReference type="SMART" id="SM00220">
    <property type="entry name" value="S_TKc"/>
    <property type="match status" value="1"/>
</dbReference>
<keyword evidence="3" id="KW-0723">Serine/threonine-protein kinase</keyword>
<keyword evidence="8" id="KW-0418">Kinase</keyword>
<dbReference type="Pfam" id="PF00069">
    <property type="entry name" value="Pkinase"/>
    <property type="match status" value="1"/>
</dbReference>
<evidence type="ECO:0000256" key="2">
    <source>
        <dbReference type="ARBA" id="ARBA00012513"/>
    </source>
</evidence>
<dbReference type="InterPro" id="IPR032872">
    <property type="entry name" value="WAK_assoc_C"/>
</dbReference>